<dbReference type="Pfam" id="PF13639">
    <property type="entry name" value="zf-RING_2"/>
    <property type="match status" value="1"/>
</dbReference>
<dbReference type="GO" id="GO:0016567">
    <property type="term" value="P:protein ubiquitination"/>
    <property type="evidence" value="ECO:0007669"/>
    <property type="project" value="TreeGrafter"/>
</dbReference>
<gene>
    <name evidence="8" type="ORF">KK1_036551</name>
</gene>
<dbReference type="GO" id="GO:0061630">
    <property type="term" value="F:ubiquitin protein ligase activity"/>
    <property type="evidence" value="ECO:0007669"/>
    <property type="project" value="UniProtKB-EC"/>
</dbReference>
<dbReference type="SUPFAM" id="SSF57850">
    <property type="entry name" value="RING/U-box"/>
    <property type="match status" value="1"/>
</dbReference>
<dbReference type="OMA" id="VINAECY"/>
<reference evidence="8" key="1">
    <citation type="journal article" date="2012" name="Nat. Biotechnol.">
        <title>Draft genome sequence of pigeonpea (Cajanus cajan), an orphan legume crop of resource-poor farmers.</title>
        <authorList>
            <person name="Varshney R.K."/>
            <person name="Chen W."/>
            <person name="Li Y."/>
            <person name="Bharti A.K."/>
            <person name="Saxena R.K."/>
            <person name="Schlueter J.A."/>
            <person name="Donoghue M.T."/>
            <person name="Azam S."/>
            <person name="Fan G."/>
            <person name="Whaley A.M."/>
            <person name="Farmer A.D."/>
            <person name="Sheridan J."/>
            <person name="Iwata A."/>
            <person name="Tuteja R."/>
            <person name="Penmetsa R.V."/>
            <person name="Wu W."/>
            <person name="Upadhyaya H.D."/>
            <person name="Yang S.P."/>
            <person name="Shah T."/>
            <person name="Saxena K.B."/>
            <person name="Michael T."/>
            <person name="McCombie W.R."/>
            <person name="Yang B."/>
            <person name="Zhang G."/>
            <person name="Yang H."/>
            <person name="Wang J."/>
            <person name="Spillane C."/>
            <person name="Cook D.R."/>
            <person name="May G.D."/>
            <person name="Xu X."/>
            <person name="Jackson S.A."/>
        </authorList>
    </citation>
    <scope>NUCLEOTIDE SEQUENCE [LARGE SCALE GENOMIC DNA]</scope>
</reference>
<accession>A0A151RHN9</accession>
<dbReference type="EC" id="2.3.2.27" evidence="2"/>
<keyword evidence="5" id="KW-0862">Zinc</keyword>
<dbReference type="AlphaFoldDB" id="A0A151RHN9"/>
<evidence type="ECO:0000313" key="8">
    <source>
        <dbReference type="EMBL" id="KYP42038.1"/>
    </source>
</evidence>
<dbReference type="PANTHER" id="PTHR15710">
    <property type="entry name" value="E3 UBIQUITIN-PROTEIN LIGASE PRAJA"/>
    <property type="match status" value="1"/>
</dbReference>
<evidence type="ECO:0000256" key="4">
    <source>
        <dbReference type="ARBA" id="ARBA00022771"/>
    </source>
</evidence>
<evidence type="ECO:0000313" key="9">
    <source>
        <dbReference type="Proteomes" id="UP000075243"/>
    </source>
</evidence>
<feature type="domain" description="RING-type" evidence="7">
    <location>
        <begin position="81"/>
        <end position="122"/>
    </location>
</feature>
<keyword evidence="9" id="KW-1185">Reference proteome</keyword>
<keyword evidence="3" id="KW-0479">Metal-binding</keyword>
<proteinExistence type="predicted"/>
<dbReference type="Gene3D" id="3.30.40.10">
    <property type="entry name" value="Zinc/RING finger domain, C3HC4 (zinc finger)"/>
    <property type="match status" value="1"/>
</dbReference>
<evidence type="ECO:0000256" key="2">
    <source>
        <dbReference type="ARBA" id="ARBA00012483"/>
    </source>
</evidence>
<dbReference type="Gramene" id="C.cajan_36618.t">
    <property type="protein sequence ID" value="C.cajan_36618.t.cds1"/>
    <property type="gene ID" value="C.cajan_36618"/>
</dbReference>
<sequence>MIVSSVGRLFQVDDEVVWLLHSSESQQREIPIKIGIFVIDDHLQQAMEEPLQYPKMVPASKEAIQMLLKKYTIMTQGSECCSICLEEMVINAECYTMPCHHYFHQQCIVSWLETSHVCPLCRFPLPTIKN</sequence>
<evidence type="ECO:0000256" key="1">
    <source>
        <dbReference type="ARBA" id="ARBA00000900"/>
    </source>
</evidence>
<evidence type="ECO:0000259" key="7">
    <source>
        <dbReference type="PROSITE" id="PS50089"/>
    </source>
</evidence>
<dbReference type="Proteomes" id="UP000075243">
    <property type="component" value="Unassembled WGS sequence"/>
</dbReference>
<comment type="catalytic activity">
    <reaction evidence="1">
        <text>S-ubiquitinyl-[E2 ubiquitin-conjugating enzyme]-L-cysteine + [acceptor protein]-L-lysine = [E2 ubiquitin-conjugating enzyme]-L-cysteine + N(6)-ubiquitinyl-[acceptor protein]-L-lysine.</text>
        <dbReference type="EC" id="2.3.2.27"/>
    </reaction>
</comment>
<protein>
    <recommendedName>
        <fullName evidence="2">RING-type E3 ubiquitin transferase</fullName>
        <ecNumber evidence="2">2.3.2.27</ecNumber>
    </recommendedName>
</protein>
<dbReference type="InterPro" id="IPR001841">
    <property type="entry name" value="Znf_RING"/>
</dbReference>
<keyword evidence="4 6" id="KW-0863">Zinc-finger</keyword>
<evidence type="ECO:0000256" key="6">
    <source>
        <dbReference type="PROSITE-ProRule" id="PRU00175"/>
    </source>
</evidence>
<evidence type="ECO:0000256" key="3">
    <source>
        <dbReference type="ARBA" id="ARBA00022723"/>
    </source>
</evidence>
<dbReference type="SMART" id="SM00184">
    <property type="entry name" value="RING"/>
    <property type="match status" value="1"/>
</dbReference>
<dbReference type="PROSITE" id="PS50089">
    <property type="entry name" value="ZF_RING_2"/>
    <property type="match status" value="1"/>
</dbReference>
<evidence type="ECO:0000256" key="5">
    <source>
        <dbReference type="ARBA" id="ARBA00022833"/>
    </source>
</evidence>
<dbReference type="InterPro" id="IPR013083">
    <property type="entry name" value="Znf_RING/FYVE/PHD"/>
</dbReference>
<dbReference type="EMBL" id="KQ483738">
    <property type="protein sequence ID" value="KYP42038.1"/>
    <property type="molecule type" value="Genomic_DNA"/>
</dbReference>
<dbReference type="GO" id="GO:0008270">
    <property type="term" value="F:zinc ion binding"/>
    <property type="evidence" value="ECO:0007669"/>
    <property type="project" value="UniProtKB-KW"/>
</dbReference>
<organism evidence="8 9">
    <name type="scientific">Cajanus cajan</name>
    <name type="common">Pigeon pea</name>
    <name type="synonym">Cajanus indicus</name>
    <dbReference type="NCBI Taxonomy" id="3821"/>
    <lineage>
        <taxon>Eukaryota</taxon>
        <taxon>Viridiplantae</taxon>
        <taxon>Streptophyta</taxon>
        <taxon>Embryophyta</taxon>
        <taxon>Tracheophyta</taxon>
        <taxon>Spermatophyta</taxon>
        <taxon>Magnoliopsida</taxon>
        <taxon>eudicotyledons</taxon>
        <taxon>Gunneridae</taxon>
        <taxon>Pentapetalae</taxon>
        <taxon>rosids</taxon>
        <taxon>fabids</taxon>
        <taxon>Fabales</taxon>
        <taxon>Fabaceae</taxon>
        <taxon>Papilionoideae</taxon>
        <taxon>50 kb inversion clade</taxon>
        <taxon>NPAAA clade</taxon>
        <taxon>indigoferoid/millettioid clade</taxon>
        <taxon>Phaseoleae</taxon>
        <taxon>Cajanus</taxon>
    </lineage>
</organism>
<name>A0A151RHN9_CAJCA</name>
<dbReference type="GO" id="GO:0005737">
    <property type="term" value="C:cytoplasm"/>
    <property type="evidence" value="ECO:0007669"/>
    <property type="project" value="TreeGrafter"/>
</dbReference>
<dbReference type="PANTHER" id="PTHR15710:SF184">
    <property type="entry name" value="RING_U-BOX SUPERFAMILY PROTEIN"/>
    <property type="match status" value="1"/>
</dbReference>